<reference evidence="14 15" key="1">
    <citation type="submission" date="2015-04" db="EMBL/GenBank/DDBJ databases">
        <authorList>
            <person name="Syromyatnikov M.Y."/>
            <person name="Popov V.N."/>
        </authorList>
    </citation>
    <scope>NUCLEOTIDE SEQUENCE [LARGE SCALE GENOMIC DNA]</scope>
</reference>
<evidence type="ECO:0000256" key="3">
    <source>
        <dbReference type="ARBA" id="ARBA00022692"/>
    </source>
</evidence>
<dbReference type="PROSITE" id="PS00237">
    <property type="entry name" value="G_PROTEIN_RECEP_F1_1"/>
    <property type="match status" value="1"/>
</dbReference>
<comment type="subcellular location">
    <subcellularLocation>
        <location evidence="1">Membrane</location>
        <topology evidence="1">Multi-pass membrane protein</topology>
    </subcellularLocation>
</comment>
<keyword evidence="10" id="KW-0844">Vision</keyword>
<dbReference type="OrthoDB" id="2101615at2759"/>
<proteinExistence type="inferred from homology"/>
<dbReference type="GO" id="GO:0004930">
    <property type="term" value="F:G protein-coupled receptor activity"/>
    <property type="evidence" value="ECO:0007669"/>
    <property type="project" value="UniProtKB-KW"/>
</dbReference>
<protein>
    <submittedName>
        <fullName evidence="14">CLUMA_CG008485, isoform A</fullName>
    </submittedName>
</protein>
<evidence type="ECO:0000256" key="10">
    <source>
        <dbReference type="ARBA" id="ARBA00023305"/>
    </source>
</evidence>
<dbReference type="EMBL" id="CVRI01000040">
    <property type="protein sequence ID" value="CRK94999.1"/>
    <property type="molecule type" value="Genomic_DNA"/>
</dbReference>
<evidence type="ECO:0000313" key="14">
    <source>
        <dbReference type="EMBL" id="CRK94999.1"/>
    </source>
</evidence>
<organism evidence="14 15">
    <name type="scientific">Clunio marinus</name>
    <dbReference type="NCBI Taxonomy" id="568069"/>
    <lineage>
        <taxon>Eukaryota</taxon>
        <taxon>Metazoa</taxon>
        <taxon>Ecdysozoa</taxon>
        <taxon>Arthropoda</taxon>
        <taxon>Hexapoda</taxon>
        <taxon>Insecta</taxon>
        <taxon>Pterygota</taxon>
        <taxon>Neoptera</taxon>
        <taxon>Endopterygota</taxon>
        <taxon>Diptera</taxon>
        <taxon>Nematocera</taxon>
        <taxon>Chironomoidea</taxon>
        <taxon>Chironomidae</taxon>
        <taxon>Clunio</taxon>
    </lineage>
</organism>
<dbReference type="SUPFAM" id="SSF81321">
    <property type="entry name" value="Family A G protein-coupled receptor-like"/>
    <property type="match status" value="1"/>
</dbReference>
<evidence type="ECO:0000256" key="7">
    <source>
        <dbReference type="ARBA" id="ARBA00023170"/>
    </source>
</evidence>
<feature type="transmembrane region" description="Helical" evidence="12">
    <location>
        <begin position="246"/>
        <end position="264"/>
    </location>
</feature>
<feature type="transmembrane region" description="Helical" evidence="12">
    <location>
        <begin position="154"/>
        <end position="174"/>
    </location>
</feature>
<dbReference type="InterPro" id="IPR017452">
    <property type="entry name" value="GPCR_Rhodpsn_7TM"/>
</dbReference>
<name>A0A1J1I3T2_9DIPT</name>
<dbReference type="Gene3D" id="1.20.1070.10">
    <property type="entry name" value="Rhodopsin 7-helix transmembrane proteins"/>
    <property type="match status" value="1"/>
</dbReference>
<dbReference type="GO" id="GO:0007601">
    <property type="term" value="P:visual perception"/>
    <property type="evidence" value="ECO:0007669"/>
    <property type="project" value="UniProtKB-KW"/>
</dbReference>
<comment type="similarity">
    <text evidence="2 11">Belongs to the G-protein coupled receptor 1 family.</text>
</comment>
<evidence type="ECO:0000259" key="13">
    <source>
        <dbReference type="PROSITE" id="PS50262"/>
    </source>
</evidence>
<keyword evidence="7 11" id="KW-0675">Receptor</keyword>
<keyword evidence="9 11" id="KW-0807">Transducer</keyword>
<dbReference type="AlphaFoldDB" id="A0A1J1I3T2"/>
<dbReference type="InterPro" id="IPR050125">
    <property type="entry name" value="GPCR_opsins"/>
</dbReference>
<keyword evidence="5 11" id="KW-0297">G-protein coupled receptor</keyword>
<sequence>MMSTLPTSNINLFSSNYGQNLLDLTTTMPQKEMSDWAYAATATVLFFIGFFGFSLNLFVIVLMCKDIQIWTPINIILLNLVCSDFSVSIIGNPFTLTSAIYKKWIFGDTICVFYGFFMSLLGITSITTLTVLSYERYCLVSRPFSSSQLTYRGARFAIILIWLYSFALTSPPLFGWGKYINEAANISCSVNWESQTLNATSYIVFLFVFGLVVPVVIIVYSYIRIIQTMRNNAMRSGRVNKVERRVTTMIFVMIIAFLLAWTPYSIFALSEQFGDPELITPSLAVLPALIAKSSICYNPLIYVGMNSQFRAAWIRICQKESAQEAINETTAHQLSEMSSRAYIDCSFPKFDKIKKSQAPKERNIRHENRLGLKKTQLEETLSVKNNKKNVNNNLFKLNRNTSTGMSNEINFSDVKLINFSKEVSNRSENRYEQRMFPTEPNIYGRTINQTLSVNSLQAELF</sequence>
<dbReference type="Pfam" id="PF00001">
    <property type="entry name" value="7tm_1"/>
    <property type="match status" value="1"/>
</dbReference>
<dbReference type="FunFam" id="1.20.1070.10:FF:000320">
    <property type="entry name" value="Pteropsin4"/>
    <property type="match status" value="1"/>
</dbReference>
<evidence type="ECO:0000256" key="1">
    <source>
        <dbReference type="ARBA" id="ARBA00004141"/>
    </source>
</evidence>
<keyword evidence="10" id="KW-0716">Sensory transduction</keyword>
<evidence type="ECO:0000256" key="11">
    <source>
        <dbReference type="RuleBase" id="RU000688"/>
    </source>
</evidence>
<feature type="transmembrane region" description="Helical" evidence="12">
    <location>
        <begin position="36"/>
        <end position="64"/>
    </location>
</feature>
<keyword evidence="6 12" id="KW-0472">Membrane</keyword>
<dbReference type="PANTHER" id="PTHR24240">
    <property type="entry name" value="OPSIN"/>
    <property type="match status" value="1"/>
</dbReference>
<evidence type="ECO:0000313" key="15">
    <source>
        <dbReference type="Proteomes" id="UP000183832"/>
    </source>
</evidence>
<dbReference type="PROSITE" id="PS50262">
    <property type="entry name" value="G_PROTEIN_RECEP_F1_2"/>
    <property type="match status" value="1"/>
</dbReference>
<gene>
    <name evidence="14" type="primary">putative Opsin-VA</name>
    <name evidence="14" type="ORF">CLUMA_CG008485</name>
</gene>
<keyword evidence="15" id="KW-1185">Reference proteome</keyword>
<keyword evidence="4 12" id="KW-1133">Transmembrane helix</keyword>
<evidence type="ECO:0000256" key="4">
    <source>
        <dbReference type="ARBA" id="ARBA00022989"/>
    </source>
</evidence>
<evidence type="ECO:0000256" key="9">
    <source>
        <dbReference type="ARBA" id="ARBA00023224"/>
    </source>
</evidence>
<evidence type="ECO:0000256" key="6">
    <source>
        <dbReference type="ARBA" id="ARBA00023136"/>
    </source>
</evidence>
<evidence type="ECO:0000256" key="12">
    <source>
        <dbReference type="SAM" id="Phobius"/>
    </source>
</evidence>
<dbReference type="PRINTS" id="PR00237">
    <property type="entry name" value="GPCRRHODOPSN"/>
</dbReference>
<evidence type="ECO:0000256" key="5">
    <source>
        <dbReference type="ARBA" id="ARBA00023040"/>
    </source>
</evidence>
<dbReference type="STRING" id="568069.A0A1J1I3T2"/>
<accession>A0A1J1I3T2</accession>
<dbReference type="GO" id="GO:0016020">
    <property type="term" value="C:membrane"/>
    <property type="evidence" value="ECO:0007669"/>
    <property type="project" value="UniProtKB-SubCell"/>
</dbReference>
<evidence type="ECO:0000256" key="2">
    <source>
        <dbReference type="ARBA" id="ARBA00010663"/>
    </source>
</evidence>
<feature type="transmembrane region" description="Helical" evidence="12">
    <location>
        <begin position="113"/>
        <end position="134"/>
    </location>
</feature>
<dbReference type="InterPro" id="IPR000276">
    <property type="entry name" value="GPCR_Rhodpsn"/>
</dbReference>
<feature type="transmembrane region" description="Helical" evidence="12">
    <location>
        <begin position="76"/>
        <end position="101"/>
    </location>
</feature>
<feature type="transmembrane region" description="Helical" evidence="12">
    <location>
        <begin position="284"/>
        <end position="305"/>
    </location>
</feature>
<keyword evidence="3 11" id="KW-0812">Transmembrane</keyword>
<feature type="transmembrane region" description="Helical" evidence="12">
    <location>
        <begin position="202"/>
        <end position="225"/>
    </location>
</feature>
<feature type="domain" description="G-protein coupled receptors family 1 profile" evidence="13">
    <location>
        <begin position="55"/>
        <end position="302"/>
    </location>
</feature>
<evidence type="ECO:0000256" key="8">
    <source>
        <dbReference type="ARBA" id="ARBA00023180"/>
    </source>
</evidence>
<dbReference type="Proteomes" id="UP000183832">
    <property type="component" value="Unassembled WGS sequence"/>
</dbReference>
<keyword evidence="8" id="KW-0325">Glycoprotein</keyword>
<dbReference type="CDD" id="cd14969">
    <property type="entry name" value="7tmA_Opsins_type2_animals"/>
    <property type="match status" value="1"/>
</dbReference>